<name>A0A5C5G2E5_9BASI</name>
<organism evidence="12 13">
    <name type="scientific">Rhodotorula diobovata</name>
    <dbReference type="NCBI Taxonomy" id="5288"/>
    <lineage>
        <taxon>Eukaryota</taxon>
        <taxon>Fungi</taxon>
        <taxon>Dikarya</taxon>
        <taxon>Basidiomycota</taxon>
        <taxon>Pucciniomycotina</taxon>
        <taxon>Microbotryomycetes</taxon>
        <taxon>Sporidiobolales</taxon>
        <taxon>Sporidiobolaceae</taxon>
        <taxon>Rhodotorula</taxon>
    </lineage>
</organism>
<keyword evidence="4" id="KW-0735">Signal-anchor</keyword>
<dbReference type="GO" id="GO:0006078">
    <property type="term" value="P:(1-&gt;6)-beta-D-glucan biosynthetic process"/>
    <property type="evidence" value="ECO:0007669"/>
    <property type="project" value="TreeGrafter"/>
</dbReference>
<proteinExistence type="inferred from homology"/>
<evidence type="ECO:0000256" key="1">
    <source>
        <dbReference type="ARBA" id="ARBA00004606"/>
    </source>
</evidence>
<keyword evidence="13" id="KW-1185">Reference proteome</keyword>
<evidence type="ECO:0000313" key="12">
    <source>
        <dbReference type="EMBL" id="TNY22579.1"/>
    </source>
</evidence>
<dbReference type="Gene3D" id="2.60.120.200">
    <property type="match status" value="1"/>
</dbReference>
<dbReference type="STRING" id="5288.A0A5C5G2E5"/>
<comment type="similarity">
    <text evidence="2">Belongs to the SKN1/KRE6 family.</text>
</comment>
<dbReference type="GO" id="GO:0015926">
    <property type="term" value="F:glucosidase activity"/>
    <property type="evidence" value="ECO:0007669"/>
    <property type="project" value="TreeGrafter"/>
</dbReference>
<dbReference type="InterPro" id="IPR013320">
    <property type="entry name" value="ConA-like_dom_sf"/>
</dbReference>
<keyword evidence="5 10" id="KW-1133">Transmembrane helix</keyword>
<dbReference type="PROSITE" id="PS51762">
    <property type="entry name" value="GH16_2"/>
    <property type="match status" value="1"/>
</dbReference>
<dbReference type="SUPFAM" id="SSF49899">
    <property type="entry name" value="Concanavalin A-like lectins/glucanases"/>
    <property type="match status" value="1"/>
</dbReference>
<evidence type="ECO:0000256" key="5">
    <source>
        <dbReference type="ARBA" id="ARBA00022989"/>
    </source>
</evidence>
<evidence type="ECO:0000256" key="6">
    <source>
        <dbReference type="ARBA" id="ARBA00023136"/>
    </source>
</evidence>
<protein>
    <submittedName>
        <fullName evidence="12">Beta-glucan synthesis-associated protein-domain-containing protein</fullName>
    </submittedName>
</protein>
<dbReference type="GO" id="GO:0031505">
    <property type="term" value="P:fungal-type cell wall organization"/>
    <property type="evidence" value="ECO:0007669"/>
    <property type="project" value="TreeGrafter"/>
</dbReference>
<evidence type="ECO:0000256" key="8">
    <source>
        <dbReference type="ARBA" id="ARBA00023316"/>
    </source>
</evidence>
<feature type="compositionally biased region" description="Low complexity" evidence="9">
    <location>
        <begin position="88"/>
        <end position="106"/>
    </location>
</feature>
<dbReference type="Proteomes" id="UP000311382">
    <property type="component" value="Unassembled WGS sequence"/>
</dbReference>
<dbReference type="InterPro" id="IPR005629">
    <property type="entry name" value="Skn1/Kre6/Sbg1"/>
</dbReference>
<dbReference type="EMBL" id="SOZI01000023">
    <property type="protein sequence ID" value="TNY22579.1"/>
    <property type="molecule type" value="Genomic_DNA"/>
</dbReference>
<dbReference type="Pfam" id="PF03935">
    <property type="entry name" value="SKN1_KRE6_Sbg1"/>
    <property type="match status" value="1"/>
</dbReference>
<evidence type="ECO:0000256" key="9">
    <source>
        <dbReference type="SAM" id="MobiDB-lite"/>
    </source>
</evidence>
<dbReference type="FunFam" id="2.60.120.200:FF:000140">
    <property type="entry name" value="Beta-glucan synthesis-associated protein"/>
    <property type="match status" value="1"/>
</dbReference>
<dbReference type="AlphaFoldDB" id="A0A5C5G2E5"/>
<dbReference type="GO" id="GO:0005886">
    <property type="term" value="C:plasma membrane"/>
    <property type="evidence" value="ECO:0007669"/>
    <property type="project" value="TreeGrafter"/>
</dbReference>
<feature type="domain" description="GH16" evidence="11">
    <location>
        <begin position="260"/>
        <end position="641"/>
    </location>
</feature>
<evidence type="ECO:0000313" key="13">
    <source>
        <dbReference type="Proteomes" id="UP000311382"/>
    </source>
</evidence>
<evidence type="ECO:0000256" key="3">
    <source>
        <dbReference type="ARBA" id="ARBA00022692"/>
    </source>
</evidence>
<dbReference type="PANTHER" id="PTHR31361:SF15">
    <property type="entry name" value="GH16 DOMAIN-CONTAINING PROTEIN"/>
    <property type="match status" value="1"/>
</dbReference>
<dbReference type="CDD" id="cd02180">
    <property type="entry name" value="GH16_fungal_KRE6_glucanase"/>
    <property type="match status" value="1"/>
</dbReference>
<dbReference type="GO" id="GO:0005789">
    <property type="term" value="C:endoplasmic reticulum membrane"/>
    <property type="evidence" value="ECO:0007669"/>
    <property type="project" value="TreeGrafter"/>
</dbReference>
<feature type="compositionally biased region" description="Polar residues" evidence="9">
    <location>
        <begin position="23"/>
        <end position="34"/>
    </location>
</feature>
<feature type="compositionally biased region" description="Polar residues" evidence="9">
    <location>
        <begin position="146"/>
        <end position="158"/>
    </location>
</feature>
<feature type="region of interest" description="Disordered" evidence="9">
    <location>
        <begin position="139"/>
        <end position="162"/>
    </location>
</feature>
<evidence type="ECO:0000256" key="10">
    <source>
        <dbReference type="SAM" id="Phobius"/>
    </source>
</evidence>
<comment type="caution">
    <text evidence="12">The sequence shown here is derived from an EMBL/GenBank/DDBJ whole genome shotgun (WGS) entry which is preliminary data.</text>
</comment>
<feature type="region of interest" description="Disordered" evidence="9">
    <location>
        <begin position="1"/>
        <end position="127"/>
    </location>
</feature>
<sequence length="688" mass="74229">MSRPILTLNQSGYVNLDDPAAPSTPQNLSPSLPSGQFGARTPPGSPYLAGAFASSSNSLLPPPSPRTPQEFAEGVARGEIGADYGRYAPSPHSSPRTSPRGSPAPSIRGRGWERNPFDDGASFRSGSPGRVAAFAAHVERPRLSEESSGPQPDRSTFTPMFGSTAPYSAKEQALDDALHTYSPADKLVGGGGWRAFSLRGWLNFLALVAIAGGLVAVFAGYPIADWAIKRSSSGYNAFSLGGAVMNGTGQVPVIPNLPGLIDADTPEEAMTKIGNDGHQYQLVFSDEFNVDGRTFWPGDDPYWEAVDLHYWQTEDLEWYDPDAATTKDGSLVITLDETPTNGMSYRSAMLQSWNKFCFTGGIIEVSISLPGQNNVSGFWPGAWTMGNLARAGYGATTDGTWPYAYNTCDIGTLPNQTYIDGSGPPAALNTSAGLPLSYQPGQRLSSCTCSGDKDEHPGPNVNVGRGAPEIDIIEAQTYWTGKKLVGAVSQSAQYAPYDADYVIRNSTPWVQIYDDDKTLLNEYTGAVFQQACSGITFTDPDAYEESEGTFSTYGFEYKPSDGDDGYVTWLSDGEPAWTLTSGAVAANAESDIGQRTISTEPMSIILNLGISDSFQTINYKQLEFPGVMRVDWVRVYQREDAVNVGCSPKDMPTADYIANHYNAYTNPNLTTWEQAGYEFPRNSLKDTC</sequence>
<dbReference type="FunFam" id="2.60.120.200:FF:000135">
    <property type="entry name" value="Related to KRE6-glucan synthase subunit"/>
    <property type="match status" value="1"/>
</dbReference>
<evidence type="ECO:0000256" key="7">
    <source>
        <dbReference type="ARBA" id="ARBA00023180"/>
    </source>
</evidence>
<keyword evidence="6 10" id="KW-0472">Membrane</keyword>
<keyword evidence="3 10" id="KW-0812">Transmembrane</keyword>
<evidence type="ECO:0000256" key="2">
    <source>
        <dbReference type="ARBA" id="ARBA00010962"/>
    </source>
</evidence>
<feature type="transmembrane region" description="Helical" evidence="10">
    <location>
        <begin position="201"/>
        <end position="223"/>
    </location>
</feature>
<evidence type="ECO:0000259" key="11">
    <source>
        <dbReference type="PROSITE" id="PS51762"/>
    </source>
</evidence>
<accession>A0A5C5G2E5</accession>
<evidence type="ECO:0000256" key="4">
    <source>
        <dbReference type="ARBA" id="ARBA00022968"/>
    </source>
</evidence>
<keyword evidence="7" id="KW-0325">Glycoprotein</keyword>
<comment type="subcellular location">
    <subcellularLocation>
        <location evidence="1">Membrane</location>
        <topology evidence="1">Single-pass type II membrane protein</topology>
    </subcellularLocation>
</comment>
<reference evidence="12 13" key="1">
    <citation type="submission" date="2019-03" db="EMBL/GenBank/DDBJ databases">
        <title>Rhodosporidium diobovatum UCD-FST 08-225 genome sequencing, assembly, and annotation.</title>
        <authorList>
            <person name="Fakankun I.U."/>
            <person name="Fristensky B."/>
            <person name="Levin D.B."/>
        </authorList>
    </citation>
    <scope>NUCLEOTIDE SEQUENCE [LARGE SCALE GENOMIC DNA]</scope>
    <source>
        <strain evidence="12 13">UCD-FST 08-225</strain>
    </source>
</reference>
<dbReference type="OrthoDB" id="412647at2759"/>
<gene>
    <name evidence="12" type="ORF">DMC30DRAFT_361501</name>
</gene>
<keyword evidence="8" id="KW-0961">Cell wall biogenesis/degradation</keyword>
<dbReference type="PANTHER" id="PTHR31361">
    <property type="entry name" value="BETA-GLUCAN SYNTHESIS-ASSOCIATED PROTEIN KRE6-RELATED"/>
    <property type="match status" value="1"/>
</dbReference>
<dbReference type="InterPro" id="IPR000757">
    <property type="entry name" value="Beta-glucanase-like"/>
</dbReference>